<gene>
    <name evidence="1" type="ORF">PINE0816_LOCUS22084</name>
</gene>
<name>A0A7S0CLR0_9STRA</name>
<accession>A0A7S0CLR0</accession>
<reference evidence="1" key="1">
    <citation type="submission" date="2021-01" db="EMBL/GenBank/DDBJ databases">
        <authorList>
            <person name="Corre E."/>
            <person name="Pelletier E."/>
            <person name="Niang G."/>
            <person name="Scheremetjew M."/>
            <person name="Finn R."/>
            <person name="Kale V."/>
            <person name="Holt S."/>
            <person name="Cochrane G."/>
            <person name="Meng A."/>
            <person name="Brown T."/>
            <person name="Cohen L."/>
        </authorList>
    </citation>
    <scope>NUCLEOTIDE SEQUENCE</scope>
    <source>
        <strain evidence="1">CCAP1064/1</strain>
    </source>
</reference>
<dbReference type="EMBL" id="HBEL01047717">
    <property type="protein sequence ID" value="CAD8425924.1"/>
    <property type="molecule type" value="Transcribed_RNA"/>
</dbReference>
<dbReference type="AlphaFoldDB" id="A0A7S0CLR0"/>
<proteinExistence type="predicted"/>
<organism evidence="1">
    <name type="scientific">Proboscia inermis</name>
    <dbReference type="NCBI Taxonomy" id="420281"/>
    <lineage>
        <taxon>Eukaryota</taxon>
        <taxon>Sar</taxon>
        <taxon>Stramenopiles</taxon>
        <taxon>Ochrophyta</taxon>
        <taxon>Bacillariophyta</taxon>
        <taxon>Coscinodiscophyceae</taxon>
        <taxon>Rhizosoleniophycidae</taxon>
        <taxon>Rhizosoleniales</taxon>
        <taxon>Rhizosoleniaceae</taxon>
        <taxon>Proboscia</taxon>
    </lineage>
</organism>
<evidence type="ECO:0000313" key="1">
    <source>
        <dbReference type="EMBL" id="CAD8425924.1"/>
    </source>
</evidence>
<protein>
    <submittedName>
        <fullName evidence="1">Uncharacterized protein</fullName>
    </submittedName>
</protein>
<sequence>MRRSTKLKQQLCRQRLRCQGLRTNEIKKIILFALSLLCVNHEIFLARIVVAESDLSSSPFESNQFEDSNITKETKSKHALPNLAPTVSDMPAAESFRETAEALFRNNAKNEHMFPSSAPRQSSPRLASRSNKLIYNVLNSLDEDDERTYLDTFGEVSKIIMTHHVIPETDAECDFDWRSLRCEPHDICGGGGCRFEYEFGDFHLGRSCWIFRDRNNKSVNQDKDIIGKENIEKDSVEFRIQPGADHCNVGDGRQRVDAAYFKALKTVALGAKVTMHKVRSMVVVAARKAEFEKRLHRTRGTICTFLVEKEQAEDDIDMSYFHNPFNHEEENDFGNNLRRKIAQSPHIMVKRVTNTLSNIVCEETEDL</sequence>